<dbReference type="EC" id="7.6.2.11" evidence="7"/>
<keyword evidence="4 7" id="KW-0067">ATP-binding</keyword>
<comment type="function">
    <text evidence="7">Part of the ABC transporter complex PotABCD involved in spermidine/putrescine import. Responsible for energy coupling to the transport system.</text>
</comment>
<dbReference type="Pfam" id="PF00005">
    <property type="entry name" value="ABC_tran"/>
    <property type="match status" value="1"/>
</dbReference>
<keyword evidence="10" id="KW-1185">Reference proteome</keyword>
<dbReference type="NCBIfam" id="TIGR01187">
    <property type="entry name" value="potA"/>
    <property type="match status" value="1"/>
</dbReference>
<comment type="similarity">
    <text evidence="7">Belongs to the ABC transporter superfamily. Spermidine/putrescine importer (TC 3.A.1.11.1) family.</text>
</comment>
<dbReference type="PANTHER" id="PTHR42781:SF4">
    <property type="entry name" value="SPERMIDINE_PUTRESCINE IMPORT ATP-BINDING PROTEIN POTA"/>
    <property type="match status" value="1"/>
</dbReference>
<sequence>MTQQQTEGGDVRLTGISKTYGSFAAVQPLDLTVPQGSFFALLGASGCGKTTTLRMIAGLEEATTGTISLGGRDITDLPPYKRPVNTVFQSYALFPHLDITENVAFGLRRRGIKSVKKQVDDMLELVQLGDFAKRKPHQLSGGQQQRVAVARALINHPQVLLLDEPLGALDLKLRRQMQLELKRIQTEVGITFIHVTHDQEEAMTMADTVAVMNAGRVEQLGAPADLYENPNTTFVANFLGTSNLIEGEITESGTDILVGVGGSTLRLPAGRCSAPTARGGRILVGIRPEKISLAPAGEADTIAAGRNRVTGRIVDSSFIGVSTQYVVESPAGKALQVYEQNVGHRAGLTRGAEVVLHWDPEHTFGLDAAQDIDAGVETVEDAT</sequence>
<keyword evidence="3 7" id="KW-0547">Nucleotide-binding</keyword>
<dbReference type="Pfam" id="PF08402">
    <property type="entry name" value="TOBE_2"/>
    <property type="match status" value="1"/>
</dbReference>
<dbReference type="Gene3D" id="2.40.50.100">
    <property type="match status" value="1"/>
</dbReference>
<dbReference type="EMBL" id="JBEXIP010000015">
    <property type="protein sequence ID" value="MET8435095.1"/>
    <property type="molecule type" value="Genomic_DNA"/>
</dbReference>
<dbReference type="InterPro" id="IPR005893">
    <property type="entry name" value="PotA-like"/>
</dbReference>
<dbReference type="SMART" id="SM00382">
    <property type="entry name" value="AAA"/>
    <property type="match status" value="1"/>
</dbReference>
<dbReference type="InterPro" id="IPR013611">
    <property type="entry name" value="Transp-assoc_OB_typ2"/>
</dbReference>
<comment type="subunit">
    <text evidence="7">The complex is composed of two ATP-binding proteins (PotA), two transmembrane proteins (PotB and PotC) and a solute-binding protein (PotD).</text>
</comment>
<evidence type="ECO:0000256" key="5">
    <source>
        <dbReference type="ARBA" id="ARBA00022967"/>
    </source>
</evidence>
<dbReference type="CDD" id="cd03300">
    <property type="entry name" value="ABC_PotA_N"/>
    <property type="match status" value="1"/>
</dbReference>
<dbReference type="InterPro" id="IPR017879">
    <property type="entry name" value="PotA_ATP-bd"/>
</dbReference>
<reference evidence="9 10" key="1">
    <citation type="submission" date="2024-06" db="EMBL/GenBank/DDBJ databases">
        <title>The Natural Products Discovery Center: Release of the First 8490 Sequenced Strains for Exploring Actinobacteria Biosynthetic Diversity.</title>
        <authorList>
            <person name="Kalkreuter E."/>
            <person name="Kautsar S.A."/>
            <person name="Yang D."/>
            <person name="Bader C.D."/>
            <person name="Teijaro C.N."/>
            <person name="Fluegel L."/>
            <person name="Davis C.M."/>
            <person name="Simpson J.R."/>
            <person name="Lauterbach L."/>
            <person name="Steele A.D."/>
            <person name="Gui C."/>
            <person name="Meng S."/>
            <person name="Li G."/>
            <person name="Viehrig K."/>
            <person name="Ye F."/>
            <person name="Su P."/>
            <person name="Kiefer A.F."/>
            <person name="Nichols A."/>
            <person name="Cepeda A.J."/>
            <person name="Yan W."/>
            <person name="Fan B."/>
            <person name="Jiang Y."/>
            <person name="Adhikari A."/>
            <person name="Zheng C.-J."/>
            <person name="Schuster L."/>
            <person name="Cowan T.M."/>
            <person name="Smanski M.J."/>
            <person name="Chevrette M.G."/>
            <person name="De Carvalho L.P.S."/>
            <person name="Shen B."/>
        </authorList>
    </citation>
    <scope>NUCLEOTIDE SEQUENCE [LARGE SCALE GENOMIC DNA]</scope>
    <source>
        <strain evidence="9 10">NPDC005137</strain>
    </source>
</reference>
<dbReference type="GO" id="GO:0005524">
    <property type="term" value="F:ATP binding"/>
    <property type="evidence" value="ECO:0007669"/>
    <property type="project" value="UniProtKB-KW"/>
</dbReference>
<evidence type="ECO:0000256" key="3">
    <source>
        <dbReference type="ARBA" id="ARBA00022741"/>
    </source>
</evidence>
<dbReference type="InterPro" id="IPR017871">
    <property type="entry name" value="ABC_transporter-like_CS"/>
</dbReference>
<keyword evidence="2 7" id="KW-1003">Cell membrane</keyword>
<organism evidence="9 10">
    <name type="scientific">Streptomyces sp. 900116325</name>
    <dbReference type="NCBI Taxonomy" id="3154295"/>
    <lineage>
        <taxon>Bacteria</taxon>
        <taxon>Bacillati</taxon>
        <taxon>Actinomycetota</taxon>
        <taxon>Actinomycetes</taxon>
        <taxon>Kitasatosporales</taxon>
        <taxon>Streptomycetaceae</taxon>
        <taxon>Streptomyces</taxon>
    </lineage>
</organism>
<gene>
    <name evidence="7" type="primary">potA</name>
    <name evidence="9" type="ORF">ABZV61_20305</name>
</gene>
<dbReference type="InterPro" id="IPR008995">
    <property type="entry name" value="Mo/tungstate-bd_C_term_dom"/>
</dbReference>
<dbReference type="InterPro" id="IPR050093">
    <property type="entry name" value="ABC_SmlMolc_Importer"/>
</dbReference>
<name>A0ABV2UB70_9ACTN</name>
<evidence type="ECO:0000259" key="8">
    <source>
        <dbReference type="PROSITE" id="PS50893"/>
    </source>
</evidence>
<dbReference type="PROSITE" id="PS50893">
    <property type="entry name" value="ABC_TRANSPORTER_2"/>
    <property type="match status" value="1"/>
</dbReference>
<evidence type="ECO:0000256" key="6">
    <source>
        <dbReference type="ARBA" id="ARBA00023136"/>
    </source>
</evidence>
<keyword evidence="1 7" id="KW-0813">Transport</keyword>
<comment type="catalytic activity">
    <reaction evidence="7">
        <text>ATP + H2O + polyamine-[polyamine-binding protein]Side 1 = ADP + phosphate + polyamineSide 2 + [polyamine-binding protein]Side 1.</text>
        <dbReference type="EC" id="7.6.2.11"/>
    </reaction>
</comment>
<dbReference type="InterPro" id="IPR003439">
    <property type="entry name" value="ABC_transporter-like_ATP-bd"/>
</dbReference>
<evidence type="ECO:0000313" key="10">
    <source>
        <dbReference type="Proteomes" id="UP001550044"/>
    </source>
</evidence>
<dbReference type="Gene3D" id="3.40.50.300">
    <property type="entry name" value="P-loop containing nucleotide triphosphate hydrolases"/>
    <property type="match status" value="1"/>
</dbReference>
<keyword evidence="6 7" id="KW-0472">Membrane</keyword>
<dbReference type="InterPro" id="IPR027417">
    <property type="entry name" value="P-loop_NTPase"/>
</dbReference>
<dbReference type="SUPFAM" id="SSF50331">
    <property type="entry name" value="MOP-like"/>
    <property type="match status" value="1"/>
</dbReference>
<dbReference type="RefSeq" id="WP_352308293.1">
    <property type="nucleotide sequence ID" value="NZ_JBEOSG010000041.1"/>
</dbReference>
<dbReference type="PANTHER" id="PTHR42781">
    <property type="entry name" value="SPERMIDINE/PUTRESCINE IMPORT ATP-BINDING PROTEIN POTA"/>
    <property type="match status" value="1"/>
</dbReference>
<dbReference type="SUPFAM" id="SSF52540">
    <property type="entry name" value="P-loop containing nucleoside triphosphate hydrolases"/>
    <property type="match status" value="1"/>
</dbReference>
<comment type="caution">
    <text evidence="9">The sequence shown here is derived from an EMBL/GenBank/DDBJ whole genome shotgun (WGS) entry which is preliminary data.</text>
</comment>
<keyword evidence="5 7" id="KW-1278">Translocase</keyword>
<evidence type="ECO:0000256" key="1">
    <source>
        <dbReference type="ARBA" id="ARBA00022448"/>
    </source>
</evidence>
<evidence type="ECO:0000256" key="2">
    <source>
        <dbReference type="ARBA" id="ARBA00022475"/>
    </source>
</evidence>
<evidence type="ECO:0000256" key="7">
    <source>
        <dbReference type="RuleBase" id="RU364083"/>
    </source>
</evidence>
<dbReference type="Proteomes" id="UP001550044">
    <property type="component" value="Unassembled WGS sequence"/>
</dbReference>
<evidence type="ECO:0000313" key="9">
    <source>
        <dbReference type="EMBL" id="MET8435095.1"/>
    </source>
</evidence>
<dbReference type="PROSITE" id="PS00211">
    <property type="entry name" value="ABC_TRANSPORTER_1"/>
    <property type="match status" value="1"/>
</dbReference>
<feature type="domain" description="ABC transporter" evidence="8">
    <location>
        <begin position="11"/>
        <end position="239"/>
    </location>
</feature>
<dbReference type="InterPro" id="IPR003593">
    <property type="entry name" value="AAA+_ATPase"/>
</dbReference>
<proteinExistence type="inferred from homology"/>
<evidence type="ECO:0000256" key="4">
    <source>
        <dbReference type="ARBA" id="ARBA00022840"/>
    </source>
</evidence>
<protein>
    <recommendedName>
        <fullName evidence="7">Spermidine/putrescine import ATP-binding protein PotA</fullName>
        <ecNumber evidence="7">7.6.2.11</ecNumber>
    </recommendedName>
</protein>
<accession>A0ABV2UB70</accession>